<dbReference type="InterPro" id="IPR008507">
    <property type="entry name" value="DUF789"/>
</dbReference>
<feature type="region of interest" description="Disordered" evidence="1">
    <location>
        <begin position="240"/>
        <end position="264"/>
    </location>
</feature>
<accession>A0A061R3L4</accession>
<evidence type="ECO:0000313" key="2">
    <source>
        <dbReference type="EMBL" id="JAC65280.1"/>
    </source>
</evidence>
<feature type="region of interest" description="Disordered" evidence="1">
    <location>
        <begin position="670"/>
        <end position="740"/>
    </location>
</feature>
<dbReference type="PANTHER" id="PTHR32010:SF18">
    <property type="entry name" value="DUF789 FAMILY PROTEIN"/>
    <property type="match status" value="1"/>
</dbReference>
<feature type="compositionally biased region" description="Basic residues" evidence="1">
    <location>
        <begin position="354"/>
        <end position="366"/>
    </location>
</feature>
<feature type="compositionally biased region" description="Acidic residues" evidence="1">
    <location>
        <begin position="401"/>
        <end position="413"/>
    </location>
</feature>
<proteinExistence type="predicted"/>
<sequence length="969" mass="102236">MDRAPRGFAAVSGPLDSSRSTLGDRFRSAADAACSQLACRAGNTQLLVIDPSSFVETVKLQLAEKHGIPLQHQRLTFAADHTTGEANSGQQPGGLVSGSCIEAEELLAESHLWKAILFENGRAIGQLCEPSLRPDESDTAVDLLSNLQSLLRGTGVQVALYQIVYDRWLPSWAPAKSPPKPLYIPLDPKFKQSSYRIQVIGRAGDRSFALPHRFEFSGRELGAALSLQQQRADYVRRHQEALGKPRPGPPTPTSASSLVPDSPAHPADVSIACGSGFERLSAVCDILDQPAWLKRVALPLTVATLNREAQPPRGPVAPPSAAPCGSPTQPPSGGPYHASSPPGHSAEHSFHHDARGRRKQKKRRDRRGSQPRPEPGASERTGPAPGGAAEGRLSSPPEAAAEGEPEGGEGDDMSAEHPESNGAPEQQDPRRAVGRPPEGPSAADAGPRGAPRSPSKAKSPPLHGRGSAAKPNEHPGGAGLGIDLPTDAAWSLPQESRAKAQPVAIQSRPAEAMEGSGASLLPLTPPLDEAEGLLHSPAAAGEASSGAASPGQSRPANGIQMSDLELALGLSHSECSSPAPHPRGGVWTACTTPTTGLGPKNPTSAIPSMSGADQGAEGASGGSPGPAAGSRRRWSMDLDRNGAWKRALVSGGALPRERLKASLPWARRRLQLGESPEGAPDRCGGGGREPASGSAPPAGGPDGPAPAEPSEASGAQPPVSPSAAAAPQAGGARDFSIPVMRSPPTDLDRLMVQLTPMIDFSALGCTSLRQLGNLTLDTIWDWYEEPSCYGREVFTQGGGRGASMSYFVPYLSAVRLCSPYRGKEAHHGLHREPFTSTVDDSQLITVYEYIERSPPKDRMPLHQKIEALHEGVAGFDSFEGQQWDHTLIRDLKFRDLDPNYSWFAVSWYPIYRIPDGPLKAAFLTYHTFEHFAAPPRGGGPGAAASARLQQTTRPATLYGLLWYGMGGQP</sequence>
<dbReference type="Pfam" id="PF05623">
    <property type="entry name" value="DUF789"/>
    <property type="match status" value="2"/>
</dbReference>
<feature type="non-terminal residue" evidence="2">
    <location>
        <position position="969"/>
    </location>
</feature>
<protein>
    <submittedName>
        <fullName evidence="2">Uncharacterized protein</fullName>
    </submittedName>
</protein>
<dbReference type="PANTHER" id="PTHR32010">
    <property type="entry name" value="PHOTOSYSTEM II STABILITY/ASSEMBLY FACTOR HCF136, CHLOROPLASTIC"/>
    <property type="match status" value="1"/>
</dbReference>
<gene>
    <name evidence="2" type="ORF">TSPGSL018_16380</name>
</gene>
<organism evidence="2">
    <name type="scientific">Tetraselmis sp. GSL018</name>
    <dbReference type="NCBI Taxonomy" id="582737"/>
    <lineage>
        <taxon>Eukaryota</taxon>
        <taxon>Viridiplantae</taxon>
        <taxon>Chlorophyta</taxon>
        <taxon>core chlorophytes</taxon>
        <taxon>Chlorodendrophyceae</taxon>
        <taxon>Chlorodendrales</taxon>
        <taxon>Chlorodendraceae</taxon>
        <taxon>Tetraselmis</taxon>
    </lineage>
</organism>
<name>A0A061R3L4_9CHLO</name>
<dbReference type="AlphaFoldDB" id="A0A061R3L4"/>
<feature type="compositionally biased region" description="Low complexity" evidence="1">
    <location>
        <begin position="450"/>
        <end position="461"/>
    </location>
</feature>
<feature type="region of interest" description="Disordered" evidence="1">
    <location>
        <begin position="308"/>
        <end position="633"/>
    </location>
</feature>
<evidence type="ECO:0000256" key="1">
    <source>
        <dbReference type="SAM" id="MobiDB-lite"/>
    </source>
</evidence>
<dbReference type="EMBL" id="GBEZ01021469">
    <property type="protein sequence ID" value="JAC65280.1"/>
    <property type="molecule type" value="Transcribed_RNA"/>
</dbReference>
<reference evidence="2" key="1">
    <citation type="submission" date="2014-05" db="EMBL/GenBank/DDBJ databases">
        <title>The transcriptome of the halophilic microalga Tetraselmis sp. GSL018 isolated from the Great Salt Lake, Utah.</title>
        <authorList>
            <person name="Jinkerson R.E."/>
            <person name="D'Adamo S."/>
            <person name="Posewitz M.C."/>
        </authorList>
    </citation>
    <scope>NUCLEOTIDE SEQUENCE</scope>
    <source>
        <strain evidence="2">GSL018</strain>
    </source>
</reference>
<feature type="compositionally biased region" description="Low complexity" evidence="1">
    <location>
        <begin position="536"/>
        <end position="556"/>
    </location>
</feature>
<feature type="compositionally biased region" description="Low complexity" evidence="1">
    <location>
        <begin position="708"/>
        <end position="732"/>
    </location>
</feature>
<feature type="compositionally biased region" description="Polar residues" evidence="1">
    <location>
        <begin position="589"/>
        <end position="607"/>
    </location>
</feature>
<feature type="compositionally biased region" description="Pro residues" evidence="1">
    <location>
        <begin position="312"/>
        <end position="321"/>
    </location>
</feature>